<name>A0AAD5MFL4_PARTN</name>
<sequence>MSGFVRRINDLITAVGRRCPHFHSDDRSKARKSFSCTDMTMSDDISKMHLIF</sequence>
<dbReference type="AlphaFoldDB" id="A0AAD5MFL4"/>
<evidence type="ECO:0000313" key="2">
    <source>
        <dbReference type="Proteomes" id="UP001196413"/>
    </source>
</evidence>
<dbReference type="Proteomes" id="UP001196413">
    <property type="component" value="Unassembled WGS sequence"/>
</dbReference>
<comment type="caution">
    <text evidence="1">The sequence shown here is derived from an EMBL/GenBank/DDBJ whole genome shotgun (WGS) entry which is preliminary data.</text>
</comment>
<organism evidence="1 2">
    <name type="scientific">Parelaphostrongylus tenuis</name>
    <name type="common">Meningeal worm</name>
    <dbReference type="NCBI Taxonomy" id="148309"/>
    <lineage>
        <taxon>Eukaryota</taxon>
        <taxon>Metazoa</taxon>
        <taxon>Ecdysozoa</taxon>
        <taxon>Nematoda</taxon>
        <taxon>Chromadorea</taxon>
        <taxon>Rhabditida</taxon>
        <taxon>Rhabditina</taxon>
        <taxon>Rhabditomorpha</taxon>
        <taxon>Strongyloidea</taxon>
        <taxon>Metastrongylidae</taxon>
        <taxon>Parelaphostrongylus</taxon>
    </lineage>
</organism>
<reference evidence="1" key="1">
    <citation type="submission" date="2021-06" db="EMBL/GenBank/DDBJ databases">
        <title>Parelaphostrongylus tenuis whole genome reference sequence.</title>
        <authorList>
            <person name="Garwood T.J."/>
            <person name="Larsen P.A."/>
            <person name="Fountain-Jones N.M."/>
            <person name="Garbe J.R."/>
            <person name="Macchietto M.G."/>
            <person name="Kania S.A."/>
            <person name="Gerhold R.W."/>
            <person name="Richards J.E."/>
            <person name="Wolf T.M."/>
        </authorList>
    </citation>
    <scope>NUCLEOTIDE SEQUENCE</scope>
    <source>
        <strain evidence="1">MNPRO001-30</strain>
        <tissue evidence="1">Meninges</tissue>
    </source>
</reference>
<dbReference type="EMBL" id="JAHQIW010003014">
    <property type="protein sequence ID" value="KAJ1357050.1"/>
    <property type="molecule type" value="Genomic_DNA"/>
</dbReference>
<protein>
    <submittedName>
        <fullName evidence="1">Uncharacterized protein</fullName>
    </submittedName>
</protein>
<proteinExistence type="predicted"/>
<gene>
    <name evidence="1" type="ORF">KIN20_015073</name>
</gene>
<accession>A0AAD5MFL4</accession>
<keyword evidence="2" id="KW-1185">Reference proteome</keyword>
<evidence type="ECO:0000313" key="1">
    <source>
        <dbReference type="EMBL" id="KAJ1357050.1"/>
    </source>
</evidence>